<keyword evidence="1" id="KW-0560">Oxidoreductase</keyword>
<keyword evidence="4" id="KW-1185">Reference proteome</keyword>
<evidence type="ECO:0000313" key="4">
    <source>
        <dbReference type="Proteomes" id="UP000294662"/>
    </source>
</evidence>
<proteinExistence type="predicted"/>
<dbReference type="EMBL" id="SMFP01000006">
    <property type="protein sequence ID" value="TDE37982.1"/>
    <property type="molecule type" value="Genomic_DNA"/>
</dbReference>
<evidence type="ECO:0000259" key="2">
    <source>
        <dbReference type="Pfam" id="PF01266"/>
    </source>
</evidence>
<name>A0A4R5ETD6_9RHOB</name>
<dbReference type="PANTHER" id="PTHR13847:SF287">
    <property type="entry name" value="FAD-DEPENDENT OXIDOREDUCTASE DOMAIN-CONTAINING PROTEIN 1"/>
    <property type="match status" value="1"/>
</dbReference>
<dbReference type="Gene3D" id="3.30.9.10">
    <property type="entry name" value="D-Amino Acid Oxidase, subunit A, domain 2"/>
    <property type="match status" value="1"/>
</dbReference>
<dbReference type="Proteomes" id="UP000294662">
    <property type="component" value="Unassembled WGS sequence"/>
</dbReference>
<evidence type="ECO:0000313" key="3">
    <source>
        <dbReference type="EMBL" id="TDE37982.1"/>
    </source>
</evidence>
<sequence>MTDTQTQTDIVIIGGGIAGISAGARLAPHARVTVLEAEQAIGYHASGRSAALYEASYGMPSTVALARASADFYLRESDYLSPRGLMLAGLAGQEDAFAKDLAEMGMDQISPEEACKLVPILNPERAVLLGYHSDAWDIDTDRLLQDFARTIRTNGGQVLTKSPVSAITRGARWLVSTPQGVIEADLLVNAAGAWADEVAGLAGVAPIKITPMRRSMARVAAPDGHDPARWPMVFGVNESWYMKPDAGALLVSPAEEDPTTPHDAWAEDMTLAEGIARYEEVVREPVTRMISNWAGLRSFAPDRNLVIGHDPVAPGFFWLAGQGGYGFLTCPAVSQLAADLILGRAPVMDGATCAQLSPERFAR</sequence>
<dbReference type="GO" id="GO:0016491">
    <property type="term" value="F:oxidoreductase activity"/>
    <property type="evidence" value="ECO:0007669"/>
    <property type="project" value="UniProtKB-KW"/>
</dbReference>
<dbReference type="InterPro" id="IPR006076">
    <property type="entry name" value="FAD-dep_OxRdtase"/>
</dbReference>
<evidence type="ECO:0000256" key="1">
    <source>
        <dbReference type="ARBA" id="ARBA00023002"/>
    </source>
</evidence>
<dbReference type="SUPFAM" id="SSF51905">
    <property type="entry name" value="FAD/NAD(P)-binding domain"/>
    <property type="match status" value="1"/>
</dbReference>
<dbReference type="InterPro" id="IPR036188">
    <property type="entry name" value="FAD/NAD-bd_sf"/>
</dbReference>
<dbReference type="GO" id="GO:0005737">
    <property type="term" value="C:cytoplasm"/>
    <property type="evidence" value="ECO:0007669"/>
    <property type="project" value="TreeGrafter"/>
</dbReference>
<dbReference type="RefSeq" id="WP_132829295.1">
    <property type="nucleotide sequence ID" value="NZ_SMFP01000006.1"/>
</dbReference>
<feature type="domain" description="FAD dependent oxidoreductase" evidence="2">
    <location>
        <begin position="9"/>
        <end position="340"/>
    </location>
</feature>
<dbReference type="AlphaFoldDB" id="A0A4R5ETD6"/>
<dbReference type="PANTHER" id="PTHR13847">
    <property type="entry name" value="SARCOSINE DEHYDROGENASE-RELATED"/>
    <property type="match status" value="1"/>
</dbReference>
<accession>A0A4R5ETD6</accession>
<gene>
    <name evidence="3" type="ORF">E1B25_11195</name>
</gene>
<dbReference type="Gene3D" id="3.50.50.60">
    <property type="entry name" value="FAD/NAD(P)-binding domain"/>
    <property type="match status" value="1"/>
</dbReference>
<comment type="caution">
    <text evidence="3">The sequence shown here is derived from an EMBL/GenBank/DDBJ whole genome shotgun (WGS) entry which is preliminary data.</text>
</comment>
<protein>
    <submittedName>
        <fullName evidence="3">FAD-binding oxidoreductase</fullName>
    </submittedName>
</protein>
<reference evidence="3 4" key="1">
    <citation type="submission" date="2019-03" db="EMBL/GenBank/DDBJ databases">
        <authorList>
            <person name="Zhang S."/>
        </authorList>
    </citation>
    <scope>NUCLEOTIDE SEQUENCE [LARGE SCALE GENOMIC DNA]</scope>
    <source>
        <strain evidence="3 4">S4J41</strain>
    </source>
</reference>
<dbReference type="Pfam" id="PF01266">
    <property type="entry name" value="DAO"/>
    <property type="match status" value="1"/>
</dbReference>
<dbReference type="OrthoDB" id="7421214at2"/>
<organism evidence="3 4">
    <name type="scientific">Antarcticimicrobium sediminis</name>
    <dbReference type="NCBI Taxonomy" id="2546227"/>
    <lineage>
        <taxon>Bacteria</taxon>
        <taxon>Pseudomonadati</taxon>
        <taxon>Pseudomonadota</taxon>
        <taxon>Alphaproteobacteria</taxon>
        <taxon>Rhodobacterales</taxon>
        <taxon>Paracoccaceae</taxon>
        <taxon>Antarcticimicrobium</taxon>
    </lineage>
</organism>